<feature type="region of interest" description="Disordered" evidence="1">
    <location>
        <begin position="62"/>
        <end position="89"/>
    </location>
</feature>
<proteinExistence type="predicted"/>
<feature type="compositionally biased region" description="Basic residues" evidence="1">
    <location>
        <begin position="70"/>
        <end position="79"/>
    </location>
</feature>
<name>A0A5B7DT31_PORTR</name>
<accession>A0A5B7DT31</accession>
<keyword evidence="3" id="KW-1185">Reference proteome</keyword>
<dbReference type="AlphaFoldDB" id="A0A5B7DT31"/>
<dbReference type="EMBL" id="VSRR010001307">
    <property type="protein sequence ID" value="MPC24257.1"/>
    <property type="molecule type" value="Genomic_DNA"/>
</dbReference>
<reference evidence="2 3" key="1">
    <citation type="submission" date="2019-05" db="EMBL/GenBank/DDBJ databases">
        <title>Another draft genome of Portunus trituberculatus and its Hox gene families provides insights of decapod evolution.</title>
        <authorList>
            <person name="Jeong J.-H."/>
            <person name="Song I."/>
            <person name="Kim S."/>
            <person name="Choi T."/>
            <person name="Kim D."/>
            <person name="Ryu S."/>
            <person name="Kim W."/>
        </authorList>
    </citation>
    <scope>NUCLEOTIDE SEQUENCE [LARGE SCALE GENOMIC DNA]</scope>
    <source>
        <tissue evidence="2">Muscle</tissue>
    </source>
</reference>
<comment type="caution">
    <text evidence="2">The sequence shown here is derived from an EMBL/GenBank/DDBJ whole genome shotgun (WGS) entry which is preliminary data.</text>
</comment>
<evidence type="ECO:0000313" key="2">
    <source>
        <dbReference type="EMBL" id="MPC24257.1"/>
    </source>
</evidence>
<sequence length="89" mass="10008">MVPKRLISDEIRNLVKLQVLMSHSTPFVDSQESRTPETTKIFSSLSDLPPLLSYPSPAFTYGGDCPQRYRPPKPSRRKYVPLGSTNNGD</sequence>
<dbReference type="Proteomes" id="UP000324222">
    <property type="component" value="Unassembled WGS sequence"/>
</dbReference>
<organism evidence="2 3">
    <name type="scientific">Portunus trituberculatus</name>
    <name type="common">Swimming crab</name>
    <name type="synonym">Neptunus trituberculatus</name>
    <dbReference type="NCBI Taxonomy" id="210409"/>
    <lineage>
        <taxon>Eukaryota</taxon>
        <taxon>Metazoa</taxon>
        <taxon>Ecdysozoa</taxon>
        <taxon>Arthropoda</taxon>
        <taxon>Crustacea</taxon>
        <taxon>Multicrustacea</taxon>
        <taxon>Malacostraca</taxon>
        <taxon>Eumalacostraca</taxon>
        <taxon>Eucarida</taxon>
        <taxon>Decapoda</taxon>
        <taxon>Pleocyemata</taxon>
        <taxon>Brachyura</taxon>
        <taxon>Eubrachyura</taxon>
        <taxon>Portunoidea</taxon>
        <taxon>Portunidae</taxon>
        <taxon>Portuninae</taxon>
        <taxon>Portunus</taxon>
    </lineage>
</organism>
<evidence type="ECO:0000313" key="3">
    <source>
        <dbReference type="Proteomes" id="UP000324222"/>
    </source>
</evidence>
<protein>
    <submittedName>
        <fullName evidence="2">Uncharacterized protein</fullName>
    </submittedName>
</protein>
<evidence type="ECO:0000256" key="1">
    <source>
        <dbReference type="SAM" id="MobiDB-lite"/>
    </source>
</evidence>
<gene>
    <name evidence="2" type="ORF">E2C01_017336</name>
</gene>